<dbReference type="InterPro" id="IPR050417">
    <property type="entry name" value="Sugar_Epim/Isomerase"/>
</dbReference>
<dbReference type="PIRSF" id="PIRSF006241">
    <property type="entry name" value="HyI"/>
    <property type="match status" value="1"/>
</dbReference>
<keyword evidence="1" id="KW-0413">Isomerase</keyword>
<dbReference type="GO" id="GO:0016853">
    <property type="term" value="F:isomerase activity"/>
    <property type="evidence" value="ECO:0007669"/>
    <property type="project" value="UniProtKB-KW"/>
</dbReference>
<sequence>MSFDVGVTVPMVYSCGLREGIERAAAAGADAVEFFDWEAANIDAVRETAEASGVAVSGVLAAGAGANIDSTERPAVSYPEDREQAVADLERSIEAAADLGASTVITTVGQRVDTRSAAAQQNAVVRVLREVAPTAEAHGVTVVLEPLNARVDHPGYFVRTSDRGFEIVAAVDSPNVKLLYDVYHQQITEGNVTGTLTEHIDLVGHVHVADVPGRHEPGTGELDYAHVLGALDEAGYEGAVSGEFAPSGDPDDAVESFVALADTVRE</sequence>
<name>A0A830FAZ1_9EURY</name>
<evidence type="ECO:0000313" key="3">
    <source>
        <dbReference type="EMBL" id="GGL37056.1"/>
    </source>
</evidence>
<dbReference type="InterPro" id="IPR026040">
    <property type="entry name" value="HyI-like"/>
</dbReference>
<keyword evidence="4" id="KW-1185">Reference proteome</keyword>
<dbReference type="PANTHER" id="PTHR43489:SF3">
    <property type="entry name" value="XYLOSE ISOMERASE DOMAIN PROTEIN TIM BARREL"/>
    <property type="match status" value="1"/>
</dbReference>
<accession>A0A830FAZ1</accession>
<dbReference type="Gene3D" id="3.20.20.150">
    <property type="entry name" value="Divalent-metal-dependent TIM barrel enzymes"/>
    <property type="match status" value="1"/>
</dbReference>
<comment type="caution">
    <text evidence="3">The sequence shown here is derived from an EMBL/GenBank/DDBJ whole genome shotgun (WGS) entry which is preliminary data.</text>
</comment>
<dbReference type="InterPro" id="IPR013022">
    <property type="entry name" value="Xyl_isomerase-like_TIM-brl"/>
</dbReference>
<dbReference type="SUPFAM" id="SSF51658">
    <property type="entry name" value="Xylose isomerase-like"/>
    <property type="match status" value="1"/>
</dbReference>
<evidence type="ECO:0000256" key="1">
    <source>
        <dbReference type="ARBA" id="ARBA00023235"/>
    </source>
</evidence>
<dbReference type="Proteomes" id="UP000628840">
    <property type="component" value="Unassembled WGS sequence"/>
</dbReference>
<dbReference type="AlphaFoldDB" id="A0A830FAZ1"/>
<dbReference type="PANTHER" id="PTHR43489">
    <property type="entry name" value="ISOMERASE"/>
    <property type="match status" value="1"/>
</dbReference>
<dbReference type="Pfam" id="PF01261">
    <property type="entry name" value="AP_endonuc_2"/>
    <property type="match status" value="1"/>
</dbReference>
<dbReference type="InterPro" id="IPR036237">
    <property type="entry name" value="Xyl_isomerase-like_sf"/>
</dbReference>
<proteinExistence type="predicted"/>
<dbReference type="EMBL" id="BMPF01000003">
    <property type="protein sequence ID" value="GGL37056.1"/>
    <property type="molecule type" value="Genomic_DNA"/>
</dbReference>
<dbReference type="RefSeq" id="WP_188883679.1">
    <property type="nucleotide sequence ID" value="NZ_BMPF01000003.1"/>
</dbReference>
<reference evidence="3 4" key="1">
    <citation type="journal article" date="2019" name="Int. J. Syst. Evol. Microbiol.">
        <title>The Global Catalogue of Microorganisms (GCM) 10K type strain sequencing project: providing services to taxonomists for standard genome sequencing and annotation.</title>
        <authorList>
            <consortium name="The Broad Institute Genomics Platform"/>
            <consortium name="The Broad Institute Genome Sequencing Center for Infectious Disease"/>
            <person name="Wu L."/>
            <person name="Ma J."/>
        </authorList>
    </citation>
    <scope>NUCLEOTIDE SEQUENCE [LARGE SCALE GENOMIC DNA]</scope>
    <source>
        <strain evidence="3 4">JCM 19585</strain>
    </source>
</reference>
<gene>
    <name evidence="3" type="ORF">GCM10009037_20730</name>
</gene>
<dbReference type="OrthoDB" id="372143at2157"/>
<organism evidence="3 4">
    <name type="scientific">Halarchaeum grantii</name>
    <dbReference type="NCBI Taxonomy" id="1193105"/>
    <lineage>
        <taxon>Archaea</taxon>
        <taxon>Methanobacteriati</taxon>
        <taxon>Methanobacteriota</taxon>
        <taxon>Stenosarchaea group</taxon>
        <taxon>Halobacteria</taxon>
        <taxon>Halobacteriales</taxon>
        <taxon>Halobacteriaceae</taxon>
    </lineage>
</organism>
<evidence type="ECO:0000259" key="2">
    <source>
        <dbReference type="Pfam" id="PF01261"/>
    </source>
</evidence>
<protein>
    <recommendedName>
        <fullName evidence="2">Xylose isomerase-like TIM barrel domain-containing protein</fullName>
    </recommendedName>
</protein>
<feature type="domain" description="Xylose isomerase-like TIM barrel" evidence="2">
    <location>
        <begin position="21"/>
        <end position="251"/>
    </location>
</feature>
<evidence type="ECO:0000313" key="4">
    <source>
        <dbReference type="Proteomes" id="UP000628840"/>
    </source>
</evidence>